<evidence type="ECO:0000313" key="16">
    <source>
        <dbReference type="Proteomes" id="UP000000768"/>
    </source>
</evidence>
<feature type="transmembrane region" description="Helical" evidence="13">
    <location>
        <begin position="12"/>
        <end position="32"/>
    </location>
</feature>
<sequence>MSLGRYDANVLLAAVTALSAAVAFVAALHLYARCLLLQRRRRVALAEAEGSSSPRVVVLQQRHRPPDGYVVEVVEGAGACGQQAAGLDAKALRALPVFTWESSEQGKGKGKEEGGGGVAELHEQQCAVCLGEMEDGELGRLLPACCHVFHVECIDTWLGVSSTCPVCRTVAAAAAAAPPVADVDHGGEVVEPIAVVGC</sequence>
<dbReference type="OMA" id="WQNTSSY"/>
<reference evidence="16" key="2">
    <citation type="journal article" date="2018" name="Plant J.">
        <title>The Sorghum bicolor reference genome: improved assembly, gene annotations, a transcriptome atlas, and signatures of genome organization.</title>
        <authorList>
            <person name="McCormick R.F."/>
            <person name="Truong S.K."/>
            <person name="Sreedasyam A."/>
            <person name="Jenkins J."/>
            <person name="Shu S."/>
            <person name="Sims D."/>
            <person name="Kennedy M."/>
            <person name="Amirebrahimi M."/>
            <person name="Weers B.D."/>
            <person name="McKinley B."/>
            <person name="Mattison A."/>
            <person name="Morishige D.T."/>
            <person name="Grimwood J."/>
            <person name="Schmutz J."/>
            <person name="Mullet J.E."/>
        </authorList>
    </citation>
    <scope>NUCLEOTIDE SEQUENCE [LARGE SCALE GENOMIC DNA]</scope>
    <source>
        <strain evidence="16">cv. BTx623</strain>
    </source>
</reference>
<dbReference type="Gene3D" id="3.30.40.10">
    <property type="entry name" value="Zinc/RING finger domain, C3HC4 (zinc finger)"/>
    <property type="match status" value="1"/>
</dbReference>
<evidence type="ECO:0000256" key="2">
    <source>
        <dbReference type="ARBA" id="ARBA00004906"/>
    </source>
</evidence>
<comment type="subcellular location">
    <subcellularLocation>
        <location evidence="1">Membrane</location>
        <topology evidence="1">Single-pass membrane protein</topology>
    </subcellularLocation>
</comment>
<dbReference type="AlphaFoldDB" id="A0A1Z5R190"/>
<evidence type="ECO:0000256" key="1">
    <source>
        <dbReference type="ARBA" id="ARBA00004167"/>
    </source>
</evidence>
<dbReference type="GO" id="GO:0016567">
    <property type="term" value="P:protein ubiquitination"/>
    <property type="evidence" value="ECO:0000318"/>
    <property type="project" value="GO_Central"/>
</dbReference>
<comment type="similarity">
    <text evidence="11">Belongs to the RING-type zinc finger family. ATL subfamily.</text>
</comment>
<dbReference type="Proteomes" id="UP000000768">
    <property type="component" value="Chromosome 9"/>
</dbReference>
<dbReference type="eggNOG" id="KOG0800">
    <property type="taxonomic scope" value="Eukaryota"/>
</dbReference>
<evidence type="ECO:0000256" key="12">
    <source>
        <dbReference type="PROSITE-ProRule" id="PRU00175"/>
    </source>
</evidence>
<dbReference type="SUPFAM" id="SSF57850">
    <property type="entry name" value="RING/U-box"/>
    <property type="match status" value="1"/>
</dbReference>
<keyword evidence="9 13" id="KW-1133">Transmembrane helix</keyword>
<keyword evidence="7" id="KW-0833">Ubl conjugation pathway</keyword>
<evidence type="ECO:0000256" key="5">
    <source>
        <dbReference type="ARBA" id="ARBA00022723"/>
    </source>
</evidence>
<keyword evidence="10 13" id="KW-0472">Membrane</keyword>
<dbReference type="GO" id="GO:0008270">
    <property type="term" value="F:zinc ion binding"/>
    <property type="evidence" value="ECO:0007669"/>
    <property type="project" value="UniProtKB-KW"/>
</dbReference>
<evidence type="ECO:0000256" key="7">
    <source>
        <dbReference type="ARBA" id="ARBA00022786"/>
    </source>
</evidence>
<dbReference type="Gramene" id="OQU77500">
    <property type="protein sequence ID" value="OQU77500"/>
    <property type="gene ID" value="SORBI_3009G056600"/>
</dbReference>
<feature type="domain" description="RING-type" evidence="14">
    <location>
        <begin position="126"/>
        <end position="168"/>
    </location>
</feature>
<dbReference type="SMART" id="SM00184">
    <property type="entry name" value="RING"/>
    <property type="match status" value="1"/>
</dbReference>
<keyword evidence="16" id="KW-1185">Reference proteome</keyword>
<keyword evidence="8" id="KW-0862">Zinc</keyword>
<proteinExistence type="inferred from homology"/>
<dbReference type="InParanoid" id="A0A1Z5R190"/>
<keyword evidence="5" id="KW-0479">Metal-binding</keyword>
<reference evidence="15 16" key="1">
    <citation type="journal article" date="2009" name="Nature">
        <title>The Sorghum bicolor genome and the diversification of grasses.</title>
        <authorList>
            <person name="Paterson A.H."/>
            <person name="Bowers J.E."/>
            <person name="Bruggmann R."/>
            <person name="Dubchak I."/>
            <person name="Grimwood J."/>
            <person name="Gundlach H."/>
            <person name="Haberer G."/>
            <person name="Hellsten U."/>
            <person name="Mitros T."/>
            <person name="Poliakov A."/>
            <person name="Schmutz J."/>
            <person name="Spannagl M."/>
            <person name="Tang H."/>
            <person name="Wang X."/>
            <person name="Wicker T."/>
            <person name="Bharti A.K."/>
            <person name="Chapman J."/>
            <person name="Feltus F.A."/>
            <person name="Gowik U."/>
            <person name="Grigoriev I.V."/>
            <person name="Lyons E."/>
            <person name="Maher C.A."/>
            <person name="Martis M."/>
            <person name="Narechania A."/>
            <person name="Otillar R.P."/>
            <person name="Penning B.W."/>
            <person name="Salamov A.A."/>
            <person name="Wang Y."/>
            <person name="Zhang L."/>
            <person name="Carpita N.C."/>
            <person name="Freeling M."/>
            <person name="Gingle A.R."/>
            <person name="Hash C.T."/>
            <person name="Keller B."/>
            <person name="Klein P."/>
            <person name="Kresovich S."/>
            <person name="McCann M.C."/>
            <person name="Ming R."/>
            <person name="Peterson D.G."/>
            <person name="Mehboob-ur-Rahman"/>
            <person name="Ware D."/>
            <person name="Westhoff P."/>
            <person name="Mayer K.F."/>
            <person name="Messing J."/>
            <person name="Rokhsar D.S."/>
        </authorList>
    </citation>
    <scope>NUCLEOTIDE SEQUENCE [LARGE SCALE GENOMIC DNA]</scope>
    <source>
        <strain evidence="16">cv. BTx623</strain>
    </source>
</reference>
<evidence type="ECO:0000256" key="3">
    <source>
        <dbReference type="ARBA" id="ARBA00022679"/>
    </source>
</evidence>
<dbReference type="GO" id="GO:0016740">
    <property type="term" value="F:transferase activity"/>
    <property type="evidence" value="ECO:0007669"/>
    <property type="project" value="UniProtKB-KW"/>
</dbReference>
<protein>
    <recommendedName>
        <fullName evidence="14">RING-type domain-containing protein</fullName>
    </recommendedName>
</protein>
<accession>A0A1Z5R190</accession>
<dbReference type="InterPro" id="IPR001841">
    <property type="entry name" value="Znf_RING"/>
</dbReference>
<evidence type="ECO:0000256" key="4">
    <source>
        <dbReference type="ARBA" id="ARBA00022692"/>
    </source>
</evidence>
<evidence type="ECO:0000256" key="13">
    <source>
        <dbReference type="SAM" id="Phobius"/>
    </source>
</evidence>
<dbReference type="EMBL" id="CM000768">
    <property type="protein sequence ID" value="OQU77500.1"/>
    <property type="molecule type" value="Genomic_DNA"/>
</dbReference>
<evidence type="ECO:0000259" key="14">
    <source>
        <dbReference type="PROSITE" id="PS50089"/>
    </source>
</evidence>
<dbReference type="PROSITE" id="PS50089">
    <property type="entry name" value="ZF_RING_2"/>
    <property type="match status" value="1"/>
</dbReference>
<evidence type="ECO:0000313" key="15">
    <source>
        <dbReference type="EMBL" id="OQU77500.1"/>
    </source>
</evidence>
<keyword evidence="6 12" id="KW-0863">Zinc-finger</keyword>
<dbReference type="CDD" id="cd16461">
    <property type="entry name" value="RING-H2_EL5-like"/>
    <property type="match status" value="1"/>
</dbReference>
<organism evidence="15 16">
    <name type="scientific">Sorghum bicolor</name>
    <name type="common">Sorghum</name>
    <name type="synonym">Sorghum vulgare</name>
    <dbReference type="NCBI Taxonomy" id="4558"/>
    <lineage>
        <taxon>Eukaryota</taxon>
        <taxon>Viridiplantae</taxon>
        <taxon>Streptophyta</taxon>
        <taxon>Embryophyta</taxon>
        <taxon>Tracheophyta</taxon>
        <taxon>Spermatophyta</taxon>
        <taxon>Magnoliopsida</taxon>
        <taxon>Liliopsida</taxon>
        <taxon>Poales</taxon>
        <taxon>Poaceae</taxon>
        <taxon>PACMAD clade</taxon>
        <taxon>Panicoideae</taxon>
        <taxon>Andropogonodae</taxon>
        <taxon>Andropogoneae</taxon>
        <taxon>Sorghinae</taxon>
        <taxon>Sorghum</taxon>
    </lineage>
</organism>
<dbReference type="InterPro" id="IPR013083">
    <property type="entry name" value="Znf_RING/FYVE/PHD"/>
</dbReference>
<keyword evidence="4 13" id="KW-0812">Transmembrane</keyword>
<dbReference type="UniPathway" id="UPA00143"/>
<evidence type="ECO:0000256" key="6">
    <source>
        <dbReference type="ARBA" id="ARBA00022771"/>
    </source>
</evidence>
<evidence type="ECO:0000256" key="9">
    <source>
        <dbReference type="ARBA" id="ARBA00022989"/>
    </source>
</evidence>
<evidence type="ECO:0000256" key="11">
    <source>
        <dbReference type="ARBA" id="ARBA00024209"/>
    </source>
</evidence>
<evidence type="ECO:0000256" key="10">
    <source>
        <dbReference type="ARBA" id="ARBA00023136"/>
    </source>
</evidence>
<dbReference type="PANTHER" id="PTHR45768">
    <property type="entry name" value="E3 UBIQUITIN-PROTEIN LIGASE RNF13-LIKE"/>
    <property type="match status" value="1"/>
</dbReference>
<gene>
    <name evidence="15" type="ORF">SORBI_3009G056600</name>
</gene>
<comment type="pathway">
    <text evidence="2">Protein modification; protein ubiquitination.</text>
</comment>
<name>A0A1Z5R190_SORBI</name>
<keyword evidence="3" id="KW-0808">Transferase</keyword>
<dbReference type="Pfam" id="PF13639">
    <property type="entry name" value="zf-RING_2"/>
    <property type="match status" value="1"/>
</dbReference>
<evidence type="ECO:0000256" key="8">
    <source>
        <dbReference type="ARBA" id="ARBA00022833"/>
    </source>
</evidence>
<dbReference type="GO" id="GO:0016020">
    <property type="term" value="C:membrane"/>
    <property type="evidence" value="ECO:0007669"/>
    <property type="project" value="UniProtKB-SubCell"/>
</dbReference>
<dbReference type="PANTHER" id="PTHR45768:SF23">
    <property type="entry name" value="OS02G0790600 PROTEIN"/>
    <property type="match status" value="1"/>
</dbReference>